<evidence type="ECO:0000259" key="8">
    <source>
        <dbReference type="PROSITE" id="PS50928"/>
    </source>
</evidence>
<dbReference type="InterPro" id="IPR045621">
    <property type="entry name" value="BPD_transp_1_N"/>
</dbReference>
<dbReference type="GO" id="GO:0005886">
    <property type="term" value="C:plasma membrane"/>
    <property type="evidence" value="ECO:0007669"/>
    <property type="project" value="UniProtKB-SubCell"/>
</dbReference>
<comment type="subcellular location">
    <subcellularLocation>
        <location evidence="1 7">Cell membrane</location>
        <topology evidence="1 7">Multi-pass membrane protein</topology>
    </subcellularLocation>
</comment>
<protein>
    <submittedName>
        <fullName evidence="9">ABC transporter permease</fullName>
    </submittedName>
</protein>
<dbReference type="CDD" id="cd06261">
    <property type="entry name" value="TM_PBP2"/>
    <property type="match status" value="1"/>
</dbReference>
<evidence type="ECO:0000313" key="10">
    <source>
        <dbReference type="Proteomes" id="UP000824238"/>
    </source>
</evidence>
<reference evidence="9" key="2">
    <citation type="journal article" date="2021" name="PeerJ">
        <title>Extensive microbial diversity within the chicken gut microbiome revealed by metagenomics and culture.</title>
        <authorList>
            <person name="Gilroy R."/>
            <person name="Ravi A."/>
            <person name="Getino M."/>
            <person name="Pursley I."/>
            <person name="Horton D.L."/>
            <person name="Alikhan N.F."/>
            <person name="Baker D."/>
            <person name="Gharbi K."/>
            <person name="Hall N."/>
            <person name="Watson M."/>
            <person name="Adriaenssens E.M."/>
            <person name="Foster-Nyarko E."/>
            <person name="Jarju S."/>
            <person name="Secka A."/>
            <person name="Antonio M."/>
            <person name="Oren A."/>
            <person name="Chaudhuri R.R."/>
            <person name="La Ragione R."/>
            <person name="Hildebrand F."/>
            <person name="Pallen M.J."/>
        </authorList>
    </citation>
    <scope>NUCLEOTIDE SEQUENCE</scope>
    <source>
        <strain evidence="9">ChiGjej3B3-7149</strain>
    </source>
</reference>
<accession>A0A9D1DMF8</accession>
<dbReference type="GO" id="GO:0055085">
    <property type="term" value="P:transmembrane transport"/>
    <property type="evidence" value="ECO:0007669"/>
    <property type="project" value="InterPro"/>
</dbReference>
<dbReference type="Proteomes" id="UP000824238">
    <property type="component" value="Unassembled WGS sequence"/>
</dbReference>
<dbReference type="Pfam" id="PF19300">
    <property type="entry name" value="BPD_transp_1_N"/>
    <property type="match status" value="1"/>
</dbReference>
<feature type="domain" description="ABC transmembrane type-1" evidence="8">
    <location>
        <begin position="95"/>
        <end position="297"/>
    </location>
</feature>
<dbReference type="Pfam" id="PF00528">
    <property type="entry name" value="BPD_transp_1"/>
    <property type="match status" value="1"/>
</dbReference>
<evidence type="ECO:0000256" key="1">
    <source>
        <dbReference type="ARBA" id="ARBA00004651"/>
    </source>
</evidence>
<feature type="transmembrane region" description="Helical" evidence="7">
    <location>
        <begin position="274"/>
        <end position="300"/>
    </location>
</feature>
<dbReference type="InterPro" id="IPR035906">
    <property type="entry name" value="MetI-like_sf"/>
</dbReference>
<dbReference type="PROSITE" id="PS50928">
    <property type="entry name" value="ABC_TM1"/>
    <property type="match status" value="1"/>
</dbReference>
<sequence length="327" mass="36154">MARYILKRLILIIPILIAVSIAVFLLLSLSPNDPALLILGANASEADLEMFREQHGLNLPLVTQYLNYMSGLLQGDMGTSYKTMQDVSLMIGIRIWNTLILCAGACLLITILGVILGIAMALRQNSFFDNVMRVIVLIFSAMPQFWLGMMLILLLCVHWRLLPPMGDISDFSSMILPWLCTAMGGITVVSRTTRSSMLEIIHQDYIRTARAKGLREKYIVRRHALKNALLPIITVLGRYVGASFGGAVVVENVFSINGIGKMMVDALRQKDIPVVMGSVMISALLMAVVNLITDIAYAYVDPRIKSQYVGKKRKKKTVHVEEGVSAA</sequence>
<feature type="transmembrane region" description="Helical" evidence="7">
    <location>
        <begin position="95"/>
        <end position="122"/>
    </location>
</feature>
<dbReference type="EMBL" id="DVHH01000195">
    <property type="protein sequence ID" value="HIR55557.1"/>
    <property type="molecule type" value="Genomic_DNA"/>
</dbReference>
<evidence type="ECO:0000256" key="5">
    <source>
        <dbReference type="ARBA" id="ARBA00022989"/>
    </source>
</evidence>
<dbReference type="SUPFAM" id="SSF161098">
    <property type="entry name" value="MetI-like"/>
    <property type="match status" value="1"/>
</dbReference>
<evidence type="ECO:0000313" key="9">
    <source>
        <dbReference type="EMBL" id="HIR55557.1"/>
    </source>
</evidence>
<keyword evidence="2 7" id="KW-0813">Transport</keyword>
<comment type="caution">
    <text evidence="9">The sequence shown here is derived from an EMBL/GenBank/DDBJ whole genome shotgun (WGS) entry which is preliminary data.</text>
</comment>
<reference evidence="9" key="1">
    <citation type="submission" date="2020-10" db="EMBL/GenBank/DDBJ databases">
        <authorList>
            <person name="Gilroy R."/>
        </authorList>
    </citation>
    <scope>NUCLEOTIDE SEQUENCE</scope>
    <source>
        <strain evidence="9">ChiGjej3B3-7149</strain>
    </source>
</reference>
<dbReference type="PANTHER" id="PTHR43163">
    <property type="entry name" value="DIPEPTIDE TRANSPORT SYSTEM PERMEASE PROTEIN DPPB-RELATED"/>
    <property type="match status" value="1"/>
</dbReference>
<evidence type="ECO:0000256" key="7">
    <source>
        <dbReference type="RuleBase" id="RU363032"/>
    </source>
</evidence>
<name>A0A9D1DMF8_9FIRM</name>
<proteinExistence type="inferred from homology"/>
<feature type="transmembrane region" description="Helical" evidence="7">
    <location>
        <begin position="9"/>
        <end position="29"/>
    </location>
</feature>
<keyword evidence="6 7" id="KW-0472">Membrane</keyword>
<evidence type="ECO:0000256" key="2">
    <source>
        <dbReference type="ARBA" id="ARBA00022448"/>
    </source>
</evidence>
<feature type="transmembrane region" description="Helical" evidence="7">
    <location>
        <begin position="175"/>
        <end position="193"/>
    </location>
</feature>
<evidence type="ECO:0000256" key="4">
    <source>
        <dbReference type="ARBA" id="ARBA00022692"/>
    </source>
</evidence>
<dbReference type="AlphaFoldDB" id="A0A9D1DMF8"/>
<evidence type="ECO:0000256" key="3">
    <source>
        <dbReference type="ARBA" id="ARBA00022475"/>
    </source>
</evidence>
<evidence type="ECO:0000256" key="6">
    <source>
        <dbReference type="ARBA" id="ARBA00023136"/>
    </source>
</evidence>
<keyword evidence="4 7" id="KW-0812">Transmembrane</keyword>
<feature type="transmembrane region" description="Helical" evidence="7">
    <location>
        <begin position="134"/>
        <end position="155"/>
    </location>
</feature>
<dbReference type="Gene3D" id="1.10.3720.10">
    <property type="entry name" value="MetI-like"/>
    <property type="match status" value="1"/>
</dbReference>
<dbReference type="InterPro" id="IPR000515">
    <property type="entry name" value="MetI-like"/>
</dbReference>
<keyword evidence="5 7" id="KW-1133">Transmembrane helix</keyword>
<keyword evidence="3" id="KW-1003">Cell membrane</keyword>
<gene>
    <name evidence="9" type="ORF">IAD36_08200</name>
</gene>
<comment type="similarity">
    <text evidence="7">Belongs to the binding-protein-dependent transport system permease family.</text>
</comment>
<organism evidence="9 10">
    <name type="scientific">Candidatus Scatomorpha intestinigallinarum</name>
    <dbReference type="NCBI Taxonomy" id="2840923"/>
    <lineage>
        <taxon>Bacteria</taxon>
        <taxon>Bacillati</taxon>
        <taxon>Bacillota</taxon>
        <taxon>Clostridia</taxon>
        <taxon>Eubacteriales</taxon>
        <taxon>Candidatus Scatomorpha</taxon>
    </lineage>
</organism>
<dbReference type="PANTHER" id="PTHR43163:SF6">
    <property type="entry name" value="DIPEPTIDE TRANSPORT SYSTEM PERMEASE PROTEIN DPPB-RELATED"/>
    <property type="match status" value="1"/>
</dbReference>
<feature type="transmembrane region" description="Helical" evidence="7">
    <location>
        <begin position="228"/>
        <end position="254"/>
    </location>
</feature>